<feature type="domain" description="PASTA" evidence="3">
    <location>
        <begin position="223"/>
        <end position="290"/>
    </location>
</feature>
<dbReference type="EMBL" id="JAHUZB010000001">
    <property type="protein sequence ID" value="MBV7389254.1"/>
    <property type="molecule type" value="Genomic_DNA"/>
</dbReference>
<dbReference type="RefSeq" id="WP_218324321.1">
    <property type="nucleotide sequence ID" value="NZ_JAHUZB010000001.1"/>
</dbReference>
<proteinExistence type="predicted"/>
<keyword evidence="2" id="KW-1133">Transmembrane helix</keyword>
<keyword evidence="2" id="KW-0472">Membrane</keyword>
<sequence>MSDFLSNFNGPNYKKSEEQSKEIEEKKVPEKKDNKRSKNEITEIDDTYQDKQKRKKRRIIVAALLAVIGCFVIYYQMSHVKMPDFTDKSLSDARLWATKNKLKVSTKQEFSLKKEANVVMSQSNQAGRRVKKGTTIRLNISKGPNPNQQLELPDFSKLSKPLAEKWIEENKATNLSLIEEYSDTAEKGKFLKFEIANSDVSEKKYRRKDAAKVFYSKGKETYKKDISVPNFVRQTRNEVETWAKNNEINMTYEETTSNDLPVDSVISQSLAKDEKIAKKDEMTVVVSLGKGYVIPNFSDFSMEDAANAIDGVQVQARGIYTDNLPYGQLVSQSVPAGTVLNAKNDLRVEAVYSLGQPYLKDLRGSYVEGDLQKYFYDEFNSKGVNINYTIRQVDSDQPKGTVVGMSVHNIFLPLNYTVSIDISLGNLGSASTSIPNNQKEQPTED</sequence>
<feature type="region of interest" description="Disordered" evidence="1">
    <location>
        <begin position="1"/>
        <end position="38"/>
    </location>
</feature>
<evidence type="ECO:0000313" key="4">
    <source>
        <dbReference type="EMBL" id="MBV7389254.1"/>
    </source>
</evidence>
<evidence type="ECO:0000256" key="2">
    <source>
        <dbReference type="SAM" id="Phobius"/>
    </source>
</evidence>
<feature type="compositionally biased region" description="Basic and acidic residues" evidence="1">
    <location>
        <begin position="14"/>
        <end position="38"/>
    </location>
</feature>
<feature type="compositionally biased region" description="Polar residues" evidence="1">
    <location>
        <begin position="1"/>
        <end position="10"/>
    </location>
</feature>
<evidence type="ECO:0000313" key="5">
    <source>
        <dbReference type="Proteomes" id="UP000774130"/>
    </source>
</evidence>
<dbReference type="Pfam" id="PF03793">
    <property type="entry name" value="PASTA"/>
    <property type="match status" value="2"/>
</dbReference>
<dbReference type="InterPro" id="IPR005543">
    <property type="entry name" value="PASTA_dom"/>
</dbReference>
<gene>
    <name evidence="4" type="ORF">KUA55_01065</name>
</gene>
<feature type="domain" description="PASTA" evidence="3">
    <location>
        <begin position="76"/>
        <end position="142"/>
    </location>
</feature>
<evidence type="ECO:0000259" key="3">
    <source>
        <dbReference type="PROSITE" id="PS51178"/>
    </source>
</evidence>
<accession>A0ABS6T8M8</accession>
<protein>
    <submittedName>
        <fullName evidence="4">PASTA domain-containing protein</fullName>
    </submittedName>
</protein>
<evidence type="ECO:0000256" key="1">
    <source>
        <dbReference type="SAM" id="MobiDB-lite"/>
    </source>
</evidence>
<reference evidence="4 5" key="1">
    <citation type="submission" date="2021-06" db="EMBL/GenBank/DDBJ databases">
        <title>Enterococcus alishanensis sp. nov., a novel lactic acid bacterium isolated from fresh coffee beans.</title>
        <authorList>
            <person name="Chen Y.-S."/>
        </authorList>
    </citation>
    <scope>NUCLEOTIDE SEQUENCE [LARGE SCALE GENOMIC DNA]</scope>
    <source>
        <strain evidence="4 5">ALS3</strain>
    </source>
</reference>
<name>A0ABS6T8M8_9ENTE</name>
<dbReference type="CDD" id="cd06577">
    <property type="entry name" value="PASTA_pknB"/>
    <property type="match status" value="2"/>
</dbReference>
<keyword evidence="2" id="KW-0812">Transmembrane</keyword>
<organism evidence="4 5">
    <name type="scientific">Enterococcus alishanensis</name>
    <dbReference type="NCBI Taxonomy" id="1303817"/>
    <lineage>
        <taxon>Bacteria</taxon>
        <taxon>Bacillati</taxon>
        <taxon>Bacillota</taxon>
        <taxon>Bacilli</taxon>
        <taxon>Lactobacillales</taxon>
        <taxon>Enterococcaceae</taxon>
        <taxon>Enterococcus</taxon>
    </lineage>
</organism>
<feature type="transmembrane region" description="Helical" evidence="2">
    <location>
        <begin position="59"/>
        <end position="77"/>
    </location>
</feature>
<dbReference type="PROSITE" id="PS51178">
    <property type="entry name" value="PASTA"/>
    <property type="match status" value="2"/>
</dbReference>
<comment type="caution">
    <text evidence="4">The sequence shown here is derived from an EMBL/GenBank/DDBJ whole genome shotgun (WGS) entry which is preliminary data.</text>
</comment>
<dbReference type="Proteomes" id="UP000774130">
    <property type="component" value="Unassembled WGS sequence"/>
</dbReference>
<dbReference type="SMART" id="SM00740">
    <property type="entry name" value="PASTA"/>
    <property type="match status" value="3"/>
</dbReference>
<keyword evidence="5" id="KW-1185">Reference proteome</keyword>